<gene>
    <name evidence="4" type="ORF">SAMN05216605_102462</name>
</gene>
<dbReference type="Pfam" id="PF17938">
    <property type="entry name" value="TetR_C_29"/>
    <property type="match status" value="1"/>
</dbReference>
<dbReference type="SUPFAM" id="SSF46689">
    <property type="entry name" value="Homeodomain-like"/>
    <property type="match status" value="1"/>
</dbReference>
<sequence length="216" mass="23686">MKSPEQPEVGKLNTLKRILASARQAFSDSGLAGARIEDIAQEAGVTKQLIHHYYGTKEGLFVAVLDEASDSIMSELLGLEVEHLAPAQGLRRVLNHFFDQYALDPLMGSLALEGIRYHDAHHTPRNHFLEQAPRLVHKLDALLLRGSQSGVFRKGIDARLFLATAALVTTGWFTNRYSTSALTGLDTYSEEGLRVWRQHSADFVLASIAAPGQPGA</sequence>
<dbReference type="GO" id="GO:0003677">
    <property type="term" value="F:DNA binding"/>
    <property type="evidence" value="ECO:0007669"/>
    <property type="project" value="UniProtKB-UniRule"/>
</dbReference>
<dbReference type="OrthoDB" id="270177at2"/>
<keyword evidence="1 2" id="KW-0238">DNA-binding</keyword>
<name>A0A1G7VCS1_9PSED</name>
<keyword evidence="5" id="KW-1185">Reference proteome</keyword>
<dbReference type="InterPro" id="IPR009057">
    <property type="entry name" value="Homeodomain-like_sf"/>
</dbReference>
<feature type="domain" description="HTH tetR-type" evidence="3">
    <location>
        <begin position="12"/>
        <end position="72"/>
    </location>
</feature>
<evidence type="ECO:0000256" key="1">
    <source>
        <dbReference type="ARBA" id="ARBA00023125"/>
    </source>
</evidence>
<dbReference type="PRINTS" id="PR00455">
    <property type="entry name" value="HTHTETR"/>
</dbReference>
<accession>A0A1G7VCS1</accession>
<evidence type="ECO:0000313" key="5">
    <source>
        <dbReference type="Proteomes" id="UP000182894"/>
    </source>
</evidence>
<dbReference type="InterPro" id="IPR050109">
    <property type="entry name" value="HTH-type_TetR-like_transc_reg"/>
</dbReference>
<dbReference type="EMBL" id="FNCO01000002">
    <property type="protein sequence ID" value="SDG57606.1"/>
    <property type="molecule type" value="Genomic_DNA"/>
</dbReference>
<dbReference type="SUPFAM" id="SSF48498">
    <property type="entry name" value="Tetracyclin repressor-like, C-terminal domain"/>
    <property type="match status" value="1"/>
</dbReference>
<organism evidence="4 5">
    <name type="scientific">Pseudomonas abietaniphila</name>
    <dbReference type="NCBI Taxonomy" id="89065"/>
    <lineage>
        <taxon>Bacteria</taxon>
        <taxon>Pseudomonadati</taxon>
        <taxon>Pseudomonadota</taxon>
        <taxon>Gammaproteobacteria</taxon>
        <taxon>Pseudomonadales</taxon>
        <taxon>Pseudomonadaceae</taxon>
        <taxon>Pseudomonas</taxon>
    </lineage>
</organism>
<dbReference type="InterPro" id="IPR001647">
    <property type="entry name" value="HTH_TetR"/>
</dbReference>
<dbReference type="RefSeq" id="WP_074750911.1">
    <property type="nucleotide sequence ID" value="NZ_FNCO01000002.1"/>
</dbReference>
<dbReference type="Pfam" id="PF00440">
    <property type="entry name" value="TetR_N"/>
    <property type="match status" value="1"/>
</dbReference>
<evidence type="ECO:0000256" key="2">
    <source>
        <dbReference type="PROSITE-ProRule" id="PRU00335"/>
    </source>
</evidence>
<proteinExistence type="predicted"/>
<dbReference type="PANTHER" id="PTHR30328">
    <property type="entry name" value="TRANSCRIPTIONAL REPRESSOR"/>
    <property type="match status" value="1"/>
</dbReference>
<evidence type="ECO:0000259" key="3">
    <source>
        <dbReference type="PROSITE" id="PS50977"/>
    </source>
</evidence>
<dbReference type="PROSITE" id="PS50977">
    <property type="entry name" value="HTH_TETR_2"/>
    <property type="match status" value="1"/>
</dbReference>
<evidence type="ECO:0000313" key="4">
    <source>
        <dbReference type="EMBL" id="SDG57606.1"/>
    </source>
</evidence>
<dbReference type="InterPro" id="IPR041474">
    <property type="entry name" value="NicS_C"/>
</dbReference>
<dbReference type="InterPro" id="IPR036271">
    <property type="entry name" value="Tet_transcr_reg_TetR-rel_C_sf"/>
</dbReference>
<dbReference type="Gene3D" id="1.10.357.10">
    <property type="entry name" value="Tetracycline Repressor, domain 2"/>
    <property type="match status" value="1"/>
</dbReference>
<reference evidence="5" key="1">
    <citation type="submission" date="2016-10" db="EMBL/GenBank/DDBJ databases">
        <authorList>
            <person name="Varghese N."/>
            <person name="Submissions S."/>
        </authorList>
    </citation>
    <scope>NUCLEOTIDE SEQUENCE [LARGE SCALE GENOMIC DNA]</scope>
    <source>
        <strain evidence="5">ATCC 700689</strain>
    </source>
</reference>
<dbReference type="Proteomes" id="UP000182894">
    <property type="component" value="Unassembled WGS sequence"/>
</dbReference>
<protein>
    <submittedName>
        <fullName evidence="4">Transcriptional regulator, TetR family</fullName>
    </submittedName>
</protein>
<dbReference type="AlphaFoldDB" id="A0A1G7VCS1"/>
<feature type="DNA-binding region" description="H-T-H motif" evidence="2">
    <location>
        <begin position="35"/>
        <end position="54"/>
    </location>
</feature>
<dbReference type="STRING" id="89065.SAMN05216605_102462"/>
<dbReference type="PANTHER" id="PTHR30328:SF54">
    <property type="entry name" value="HTH-TYPE TRANSCRIPTIONAL REPRESSOR SCO4008"/>
    <property type="match status" value="1"/>
</dbReference>